<sequence>MLLRHKHTGTGAQSEWEGDSSVPRDGGAAAVPPWMTKDMGHGATGSADTRSTLKPTQPSPTPPLLILFRLCAYAKEQEASEKGISSVAEAKHRTTKETRAPLTARIKRPVDRIRPGDLKAARDPGWIGERPFSPLSHPRRTFSPLHFLSFIKTPLDTFA</sequence>
<feature type="compositionally biased region" description="Basic and acidic residues" evidence="1">
    <location>
        <begin position="89"/>
        <end position="99"/>
    </location>
</feature>
<evidence type="ECO:0000313" key="3">
    <source>
        <dbReference type="Proteomes" id="UP001497482"/>
    </source>
</evidence>
<dbReference type="Proteomes" id="UP001497482">
    <property type="component" value="Chromosome 17"/>
</dbReference>
<evidence type="ECO:0000313" key="2">
    <source>
        <dbReference type="EMBL" id="CAL1586027.1"/>
    </source>
</evidence>
<protein>
    <submittedName>
        <fullName evidence="2">Uncharacterized protein</fullName>
    </submittedName>
</protein>
<keyword evidence="3" id="KW-1185">Reference proteome</keyword>
<accession>A0AAV2KCW1</accession>
<feature type="region of interest" description="Disordered" evidence="1">
    <location>
        <begin position="1"/>
        <end position="61"/>
    </location>
</feature>
<gene>
    <name evidence="2" type="ORF">KC01_LOCUS16172</name>
</gene>
<name>A0AAV2KCW1_KNICA</name>
<dbReference type="AlphaFoldDB" id="A0AAV2KCW1"/>
<dbReference type="EMBL" id="OZ035839">
    <property type="protein sequence ID" value="CAL1586027.1"/>
    <property type="molecule type" value="Genomic_DNA"/>
</dbReference>
<organism evidence="2 3">
    <name type="scientific">Knipowitschia caucasica</name>
    <name type="common">Caucasian dwarf goby</name>
    <name type="synonym">Pomatoschistus caucasicus</name>
    <dbReference type="NCBI Taxonomy" id="637954"/>
    <lineage>
        <taxon>Eukaryota</taxon>
        <taxon>Metazoa</taxon>
        <taxon>Chordata</taxon>
        <taxon>Craniata</taxon>
        <taxon>Vertebrata</taxon>
        <taxon>Euteleostomi</taxon>
        <taxon>Actinopterygii</taxon>
        <taxon>Neopterygii</taxon>
        <taxon>Teleostei</taxon>
        <taxon>Neoteleostei</taxon>
        <taxon>Acanthomorphata</taxon>
        <taxon>Gobiaria</taxon>
        <taxon>Gobiiformes</taxon>
        <taxon>Gobioidei</taxon>
        <taxon>Gobiidae</taxon>
        <taxon>Gobiinae</taxon>
        <taxon>Knipowitschia</taxon>
    </lineage>
</organism>
<evidence type="ECO:0000256" key="1">
    <source>
        <dbReference type="SAM" id="MobiDB-lite"/>
    </source>
</evidence>
<feature type="region of interest" description="Disordered" evidence="1">
    <location>
        <begin position="81"/>
        <end position="106"/>
    </location>
</feature>
<proteinExistence type="predicted"/>
<feature type="compositionally biased region" description="Polar residues" evidence="1">
    <location>
        <begin position="46"/>
        <end position="56"/>
    </location>
</feature>
<reference evidence="2 3" key="1">
    <citation type="submission" date="2024-04" db="EMBL/GenBank/DDBJ databases">
        <authorList>
            <person name="Waldvogel A.-M."/>
            <person name="Schoenle A."/>
        </authorList>
    </citation>
    <scope>NUCLEOTIDE SEQUENCE [LARGE SCALE GENOMIC DNA]</scope>
</reference>